<evidence type="ECO:0000313" key="2">
    <source>
        <dbReference type="EMBL" id="VDN20133.1"/>
    </source>
</evidence>
<dbReference type="Gene3D" id="3.40.50.300">
    <property type="entry name" value="P-loop containing nucleotide triphosphate hydrolases"/>
    <property type="match status" value="1"/>
</dbReference>
<keyword evidence="3" id="KW-1185">Reference proteome</keyword>
<organism evidence="2 3">
    <name type="scientific">Cylicostephanus goldi</name>
    <name type="common">Nematode worm</name>
    <dbReference type="NCBI Taxonomy" id="71465"/>
    <lineage>
        <taxon>Eukaryota</taxon>
        <taxon>Metazoa</taxon>
        <taxon>Ecdysozoa</taxon>
        <taxon>Nematoda</taxon>
        <taxon>Chromadorea</taxon>
        <taxon>Rhabditida</taxon>
        <taxon>Rhabditina</taxon>
        <taxon>Rhabditomorpha</taxon>
        <taxon>Strongyloidea</taxon>
        <taxon>Strongylidae</taxon>
        <taxon>Cylicostephanus</taxon>
    </lineage>
</organism>
<protein>
    <recommendedName>
        <fullName evidence="1">DNA2/NAM7 helicase-like C-terminal domain-containing protein</fullName>
    </recommendedName>
</protein>
<gene>
    <name evidence="2" type="ORF">CGOC_LOCUS8744</name>
</gene>
<dbReference type="InterPro" id="IPR041679">
    <property type="entry name" value="DNA2/NAM7-like_C"/>
</dbReference>
<dbReference type="OrthoDB" id="5851052at2759"/>
<name>A0A3P7M9L2_CYLGO</name>
<reference evidence="2 3" key="1">
    <citation type="submission" date="2018-11" db="EMBL/GenBank/DDBJ databases">
        <authorList>
            <consortium name="Pathogen Informatics"/>
        </authorList>
    </citation>
    <scope>NUCLEOTIDE SEQUENCE [LARGE SCALE GENOMIC DNA]</scope>
</reference>
<evidence type="ECO:0000313" key="3">
    <source>
        <dbReference type="Proteomes" id="UP000271889"/>
    </source>
</evidence>
<dbReference type="Proteomes" id="UP000271889">
    <property type="component" value="Unassembled WGS sequence"/>
</dbReference>
<sequence length="86" mass="9800">MDVLRKARAVPVRNLITTFRAHPDLVSLPNMLCYEGSLISGVTAEDRQRILNVMDFPNPRLPFVFLDINGVMNQNISEILNLYDIN</sequence>
<evidence type="ECO:0000259" key="1">
    <source>
        <dbReference type="Pfam" id="PF13087"/>
    </source>
</evidence>
<dbReference type="EMBL" id="UYRV01104838">
    <property type="protein sequence ID" value="VDN20133.1"/>
    <property type="molecule type" value="Genomic_DNA"/>
</dbReference>
<dbReference type="InterPro" id="IPR027417">
    <property type="entry name" value="P-loop_NTPase"/>
</dbReference>
<dbReference type="Pfam" id="PF13087">
    <property type="entry name" value="AAA_12"/>
    <property type="match status" value="1"/>
</dbReference>
<proteinExistence type="predicted"/>
<dbReference type="AlphaFoldDB" id="A0A3P7M9L2"/>
<accession>A0A3P7M9L2</accession>
<feature type="domain" description="DNA2/NAM7 helicase-like C-terminal" evidence="1">
    <location>
        <begin position="6"/>
        <end position="77"/>
    </location>
</feature>